<dbReference type="HOGENOM" id="CLU_065414_1_0_1"/>
<keyword evidence="2" id="KW-1185">Reference proteome</keyword>
<proteinExistence type="predicted"/>
<accession>C5FP72</accession>
<evidence type="ECO:0000313" key="2">
    <source>
        <dbReference type="Proteomes" id="UP000002035"/>
    </source>
</evidence>
<dbReference type="OMA" id="HQDYHDP"/>
<dbReference type="OrthoDB" id="5410365at2759"/>
<name>C5FP72_ARTOC</name>
<dbReference type="EMBL" id="DS995704">
    <property type="protein sequence ID" value="EEQ31388.1"/>
    <property type="molecule type" value="Genomic_DNA"/>
</dbReference>
<dbReference type="eggNOG" id="ENOG502SPX2">
    <property type="taxonomic scope" value="Eukaryota"/>
</dbReference>
<reference evidence="2" key="1">
    <citation type="journal article" date="2012" name="MBio">
        <title>Comparative genome analysis of Trichophyton rubrum and related dermatophytes reveals candidate genes involved in infection.</title>
        <authorList>
            <person name="Martinez D.A."/>
            <person name="Oliver B.G."/>
            <person name="Graeser Y."/>
            <person name="Goldberg J.M."/>
            <person name="Li W."/>
            <person name="Martinez-Rossi N.M."/>
            <person name="Monod M."/>
            <person name="Shelest E."/>
            <person name="Barton R.C."/>
            <person name="Birch E."/>
            <person name="Brakhage A.A."/>
            <person name="Chen Z."/>
            <person name="Gurr S.J."/>
            <person name="Heiman D."/>
            <person name="Heitman J."/>
            <person name="Kosti I."/>
            <person name="Rossi A."/>
            <person name="Saif S."/>
            <person name="Samalova M."/>
            <person name="Saunders C.W."/>
            <person name="Shea T."/>
            <person name="Summerbell R.C."/>
            <person name="Xu J."/>
            <person name="Young S."/>
            <person name="Zeng Q."/>
            <person name="Birren B.W."/>
            <person name="Cuomo C.A."/>
            <person name="White T.C."/>
        </authorList>
    </citation>
    <scope>NUCLEOTIDE SEQUENCE [LARGE SCALE GENOMIC DNA]</scope>
    <source>
        <strain evidence="2">ATCC MYA-4605 / CBS 113480</strain>
    </source>
</reference>
<protein>
    <submittedName>
        <fullName evidence="1">Uncharacterized protein</fullName>
    </submittedName>
</protein>
<dbReference type="GeneID" id="9224540"/>
<evidence type="ECO:0000313" key="1">
    <source>
        <dbReference type="EMBL" id="EEQ31388.1"/>
    </source>
</evidence>
<dbReference type="AlphaFoldDB" id="C5FP72"/>
<dbReference type="VEuPathDB" id="FungiDB:MCYG_04207"/>
<dbReference type="RefSeq" id="XP_002846470.1">
    <property type="nucleotide sequence ID" value="XM_002846424.1"/>
</dbReference>
<dbReference type="Proteomes" id="UP000002035">
    <property type="component" value="Unassembled WGS sequence"/>
</dbReference>
<gene>
    <name evidence="1" type="ORF">MCYG_04207</name>
</gene>
<sequence length="277" mass="30959">MPSSSILFPQFFLPLESLKLGRFTISISYPHQDYHDPPCAGVRETIVSSREDFSGSKIGDSRAGFKSTLVSFMSSGISKRLNTEIRITAEQVTTYMLGNSAQWFAEAMSLELTRKWVEMAIDQGDDIYVIVGFHTVSNACISEESVQGKAVSGQIKIPLGLNFAAIGSVLPFANIADPRVAGHHQVIEGRQAQYAVPGEQVCALQFRKVRYRWLSSKANKAFLSKNPRWVCYERSRDEEEGEEDMIEVEMTELDEPDTDWDRGVSSEGDVLLLHPLE</sequence>
<organism evidence="1 2">
    <name type="scientific">Arthroderma otae (strain ATCC MYA-4605 / CBS 113480)</name>
    <name type="common">Microsporum canis</name>
    <dbReference type="NCBI Taxonomy" id="554155"/>
    <lineage>
        <taxon>Eukaryota</taxon>
        <taxon>Fungi</taxon>
        <taxon>Dikarya</taxon>
        <taxon>Ascomycota</taxon>
        <taxon>Pezizomycotina</taxon>
        <taxon>Eurotiomycetes</taxon>
        <taxon>Eurotiomycetidae</taxon>
        <taxon>Onygenales</taxon>
        <taxon>Arthrodermataceae</taxon>
        <taxon>Microsporum</taxon>
    </lineage>
</organism>